<dbReference type="RefSeq" id="WP_398663086.1">
    <property type="nucleotide sequence ID" value="NZ_JBITDC010000036.1"/>
</dbReference>
<keyword evidence="1" id="KW-0235">DNA replication</keyword>
<evidence type="ECO:0000259" key="4">
    <source>
        <dbReference type="Pfam" id="PF00772"/>
    </source>
</evidence>
<dbReference type="SUPFAM" id="SSF48024">
    <property type="entry name" value="N-terminal domain of DnaB helicase"/>
    <property type="match status" value="1"/>
</dbReference>
<reference evidence="5 6" key="1">
    <citation type="submission" date="2024-10" db="EMBL/GenBank/DDBJ databases">
        <title>The Natural Products Discovery Center: Release of the First 8490 Sequenced Strains for Exploring Actinobacteria Biosynthetic Diversity.</title>
        <authorList>
            <person name="Kalkreuter E."/>
            <person name="Kautsar S.A."/>
            <person name="Yang D."/>
            <person name="Bader C.D."/>
            <person name="Teijaro C.N."/>
            <person name="Fluegel L."/>
            <person name="Davis C.M."/>
            <person name="Simpson J.R."/>
            <person name="Lauterbach L."/>
            <person name="Steele A.D."/>
            <person name="Gui C."/>
            <person name="Meng S."/>
            <person name="Li G."/>
            <person name="Viehrig K."/>
            <person name="Ye F."/>
            <person name="Su P."/>
            <person name="Kiefer A.F."/>
            <person name="Nichols A."/>
            <person name="Cepeda A.J."/>
            <person name="Yan W."/>
            <person name="Fan B."/>
            <person name="Jiang Y."/>
            <person name="Adhikari A."/>
            <person name="Zheng C.-J."/>
            <person name="Schuster L."/>
            <person name="Cowan T.M."/>
            <person name="Smanski M.J."/>
            <person name="Chevrette M.G."/>
            <person name="De Carvalho L.P.S."/>
            <person name="Shen B."/>
        </authorList>
    </citation>
    <scope>NUCLEOTIDE SEQUENCE [LARGE SCALE GENOMIC DNA]</scope>
    <source>
        <strain evidence="5 6">NPDC051599</strain>
    </source>
</reference>
<dbReference type="Proteomes" id="UP001612415">
    <property type="component" value="Unassembled WGS sequence"/>
</dbReference>
<evidence type="ECO:0000256" key="1">
    <source>
        <dbReference type="ARBA" id="ARBA00022705"/>
    </source>
</evidence>
<comment type="caution">
    <text evidence="5">The sequence shown here is derived from an EMBL/GenBank/DDBJ whole genome shotgun (WGS) entry which is preliminary data.</text>
</comment>
<feature type="domain" description="DNA helicase DnaB-like N-terminal" evidence="4">
    <location>
        <begin position="26"/>
        <end position="70"/>
    </location>
</feature>
<evidence type="ECO:0000313" key="5">
    <source>
        <dbReference type="EMBL" id="MFI5681980.1"/>
    </source>
</evidence>
<dbReference type="InterPro" id="IPR036185">
    <property type="entry name" value="DNA_heli_DnaB-like_N_sf"/>
</dbReference>
<keyword evidence="6" id="KW-1185">Reference proteome</keyword>
<name>A0ABW7YHT3_STRCE</name>
<dbReference type="Gene3D" id="1.10.860.10">
    <property type="entry name" value="DNAb Helicase, Chain A"/>
    <property type="match status" value="1"/>
</dbReference>
<dbReference type="Pfam" id="PF00772">
    <property type="entry name" value="DnaB"/>
    <property type="match status" value="1"/>
</dbReference>
<evidence type="ECO:0000256" key="2">
    <source>
        <dbReference type="ARBA" id="ARBA00023125"/>
    </source>
</evidence>
<evidence type="ECO:0000313" key="6">
    <source>
        <dbReference type="Proteomes" id="UP001612415"/>
    </source>
</evidence>
<organism evidence="5 6">
    <name type="scientific">Streptomyces cellulosae</name>
    <dbReference type="NCBI Taxonomy" id="1968"/>
    <lineage>
        <taxon>Bacteria</taxon>
        <taxon>Bacillati</taxon>
        <taxon>Actinomycetota</taxon>
        <taxon>Actinomycetes</taxon>
        <taxon>Kitasatosporales</taxon>
        <taxon>Streptomycetaceae</taxon>
        <taxon>Streptomyces</taxon>
    </lineage>
</organism>
<dbReference type="InterPro" id="IPR016136">
    <property type="entry name" value="DNA_helicase_N/primase_C"/>
</dbReference>
<keyword evidence="2" id="KW-0238">DNA-binding</keyword>
<proteinExistence type="predicted"/>
<feature type="region of interest" description="Disordered" evidence="3">
    <location>
        <begin position="1"/>
        <end position="23"/>
    </location>
</feature>
<sequence>MPRTPTPDEDDDLDDLPDTHPTQPVYDAEQALLGALLLEPHRLLELTAIEPDSFSQPAHGALFAASRTLPAPDPGQHTKSTSWLNAVLAVEAVREDARGLTASYLHTLVRVCP</sequence>
<evidence type="ECO:0000256" key="3">
    <source>
        <dbReference type="SAM" id="MobiDB-lite"/>
    </source>
</evidence>
<dbReference type="EMBL" id="JBITDC010000036">
    <property type="protein sequence ID" value="MFI5681980.1"/>
    <property type="molecule type" value="Genomic_DNA"/>
</dbReference>
<gene>
    <name evidence="5" type="ORF">ACIA8P_46800</name>
</gene>
<feature type="compositionally biased region" description="Acidic residues" evidence="3">
    <location>
        <begin position="7"/>
        <end position="16"/>
    </location>
</feature>
<protein>
    <submittedName>
        <fullName evidence="5">DnaB-like helicase N-terminal domain-containing protein</fullName>
    </submittedName>
</protein>
<dbReference type="InterPro" id="IPR007693">
    <property type="entry name" value="DNA_helicase_DnaB-like_N"/>
</dbReference>
<accession>A0ABW7YHT3</accession>